<feature type="region of interest" description="Disordered" evidence="1">
    <location>
        <begin position="1"/>
        <end position="34"/>
    </location>
</feature>
<proteinExistence type="predicted"/>
<reference evidence="3" key="1">
    <citation type="journal article" date="2019" name="Int. J. Syst. Evol. Microbiol.">
        <title>The Global Catalogue of Microorganisms (GCM) 10K type strain sequencing project: providing services to taxonomists for standard genome sequencing and annotation.</title>
        <authorList>
            <consortium name="The Broad Institute Genomics Platform"/>
            <consortium name="The Broad Institute Genome Sequencing Center for Infectious Disease"/>
            <person name="Wu L."/>
            <person name="Ma J."/>
        </authorList>
    </citation>
    <scope>NUCLEOTIDE SEQUENCE [LARGE SCALE GENOMIC DNA]</scope>
    <source>
        <strain evidence="3">KLKA75</strain>
    </source>
</reference>
<protein>
    <submittedName>
        <fullName evidence="2">Uncharacterized protein</fullName>
    </submittedName>
</protein>
<evidence type="ECO:0000256" key="1">
    <source>
        <dbReference type="SAM" id="MobiDB-lite"/>
    </source>
</evidence>
<evidence type="ECO:0000313" key="2">
    <source>
        <dbReference type="EMBL" id="MFC4908405.1"/>
    </source>
</evidence>
<feature type="compositionally biased region" description="Low complexity" evidence="1">
    <location>
        <begin position="13"/>
        <end position="29"/>
    </location>
</feature>
<comment type="caution">
    <text evidence="2">The sequence shown here is derived from an EMBL/GenBank/DDBJ whole genome shotgun (WGS) entry which is preliminary data.</text>
</comment>
<sequence>MSFDRPRGDDRSTPPTSTRTTPSASTNNTVSIDERKLSDLREEFGGHRIWRSPRRDGGLGCWVASLHDPNAGIDPTLVCDTAEALRAALLDERERAAARGDHS</sequence>
<name>A0ABV9TW82_9ACTN</name>
<gene>
    <name evidence="2" type="ORF">ACFPCY_13815</name>
</gene>
<dbReference type="Proteomes" id="UP001595872">
    <property type="component" value="Unassembled WGS sequence"/>
</dbReference>
<organism evidence="2 3">
    <name type="scientific">Actinomadura gamaensis</name>
    <dbReference type="NCBI Taxonomy" id="1763541"/>
    <lineage>
        <taxon>Bacteria</taxon>
        <taxon>Bacillati</taxon>
        <taxon>Actinomycetota</taxon>
        <taxon>Actinomycetes</taxon>
        <taxon>Streptosporangiales</taxon>
        <taxon>Thermomonosporaceae</taxon>
        <taxon>Actinomadura</taxon>
    </lineage>
</organism>
<keyword evidence="3" id="KW-1185">Reference proteome</keyword>
<accession>A0ABV9TW82</accession>
<evidence type="ECO:0000313" key="3">
    <source>
        <dbReference type="Proteomes" id="UP001595872"/>
    </source>
</evidence>
<dbReference type="RefSeq" id="WP_378254981.1">
    <property type="nucleotide sequence ID" value="NZ_JBHSIT010000003.1"/>
</dbReference>
<dbReference type="EMBL" id="JBHSIT010000003">
    <property type="protein sequence ID" value="MFC4908405.1"/>
    <property type="molecule type" value="Genomic_DNA"/>
</dbReference>
<feature type="compositionally biased region" description="Basic and acidic residues" evidence="1">
    <location>
        <begin position="1"/>
        <end position="12"/>
    </location>
</feature>